<sequence>MAETVSDRQKLFELDLDNQKKNIFVTQLHDRDDEDDITAFPVVKETGDKLIETGINTLQRTLLLKKEVEVDKVQAELEAKRHEFRQRMEACAKRQIEIQKRQQKMKDRVAQFGSFLKENEAKRRRAIQKYQTEVKLKEQKTVELEQLEEELEQLKDTLSRLDRKVSRYKKFEDYLLRVIDVMPEDYLAASDDKMKGLMSRHRTLSDSNVHLVNKLVSMSDELEDLKGELDVMKNEHNKQVISINSELSRLQQVQEVESAHNQKVENKYNETKGGMRQKRTELGVILMAIDNIAEICHKRLDVPVQEMNLDQKLRKIRDYVNDRADVAIMAQPTEDEETPTGSRRGSTENSKKSKTIKNLKVTING</sequence>
<evidence type="ECO:0000259" key="4">
    <source>
        <dbReference type="Pfam" id="PF13863"/>
    </source>
</evidence>
<name>A0A9D4QW15_DREPO</name>
<comment type="caution">
    <text evidence="5">The sequence shown here is derived from an EMBL/GenBank/DDBJ whole genome shotgun (WGS) entry which is preliminary data.</text>
</comment>
<dbReference type="AlphaFoldDB" id="A0A9D4QW15"/>
<dbReference type="Pfam" id="PF13863">
    <property type="entry name" value="DUF4200"/>
    <property type="match status" value="1"/>
</dbReference>
<evidence type="ECO:0000313" key="6">
    <source>
        <dbReference type="Proteomes" id="UP000828390"/>
    </source>
</evidence>
<evidence type="ECO:0000256" key="3">
    <source>
        <dbReference type="SAM" id="MobiDB-lite"/>
    </source>
</evidence>
<evidence type="ECO:0000313" key="5">
    <source>
        <dbReference type="EMBL" id="KAH3844817.1"/>
    </source>
</evidence>
<dbReference type="PANTHER" id="PTHR21683:SF18">
    <property type="entry name" value="COILED-COIL DOMAIN-CONTAINING PROTEIN 42 HOMOLOG"/>
    <property type="match status" value="1"/>
</dbReference>
<dbReference type="Proteomes" id="UP000828390">
    <property type="component" value="Unassembled WGS sequence"/>
</dbReference>
<keyword evidence="1 2" id="KW-0175">Coiled coil</keyword>
<organism evidence="5 6">
    <name type="scientific">Dreissena polymorpha</name>
    <name type="common">Zebra mussel</name>
    <name type="synonym">Mytilus polymorpha</name>
    <dbReference type="NCBI Taxonomy" id="45954"/>
    <lineage>
        <taxon>Eukaryota</taxon>
        <taxon>Metazoa</taxon>
        <taxon>Spiralia</taxon>
        <taxon>Lophotrochozoa</taxon>
        <taxon>Mollusca</taxon>
        <taxon>Bivalvia</taxon>
        <taxon>Autobranchia</taxon>
        <taxon>Heteroconchia</taxon>
        <taxon>Euheterodonta</taxon>
        <taxon>Imparidentia</taxon>
        <taxon>Neoheterodontei</taxon>
        <taxon>Myida</taxon>
        <taxon>Dreissenoidea</taxon>
        <taxon>Dreissenidae</taxon>
        <taxon>Dreissena</taxon>
    </lineage>
</organism>
<dbReference type="PANTHER" id="PTHR21683">
    <property type="entry name" value="COILED-COIL DOMAIN-CONTAINING PROTEIN 42 LIKE-2-LIKE-RELATED"/>
    <property type="match status" value="1"/>
</dbReference>
<feature type="domain" description="DUF4200" evidence="4">
    <location>
        <begin position="63"/>
        <end position="180"/>
    </location>
</feature>
<dbReference type="EMBL" id="JAIWYP010000003">
    <property type="protein sequence ID" value="KAH3844817.1"/>
    <property type="molecule type" value="Genomic_DNA"/>
</dbReference>
<gene>
    <name evidence="5" type="ORF">DPMN_087080</name>
</gene>
<dbReference type="OrthoDB" id="2134857at2759"/>
<accession>A0A9D4QW15</accession>
<dbReference type="InterPro" id="IPR025252">
    <property type="entry name" value="DUF4200"/>
</dbReference>
<evidence type="ECO:0000256" key="2">
    <source>
        <dbReference type="SAM" id="Coils"/>
    </source>
</evidence>
<dbReference type="GO" id="GO:0005856">
    <property type="term" value="C:cytoskeleton"/>
    <property type="evidence" value="ECO:0007669"/>
    <property type="project" value="UniProtKB-ARBA"/>
</dbReference>
<protein>
    <recommendedName>
        <fullName evidence="4">DUF4200 domain-containing protein</fullName>
    </recommendedName>
</protein>
<keyword evidence="6" id="KW-1185">Reference proteome</keyword>
<dbReference type="InterPro" id="IPR051147">
    <property type="entry name" value="CFAP_domain-containing"/>
</dbReference>
<reference evidence="5" key="2">
    <citation type="submission" date="2020-11" db="EMBL/GenBank/DDBJ databases">
        <authorList>
            <person name="McCartney M.A."/>
            <person name="Auch B."/>
            <person name="Kono T."/>
            <person name="Mallez S."/>
            <person name="Becker A."/>
            <person name="Gohl D.M."/>
            <person name="Silverstein K.A.T."/>
            <person name="Koren S."/>
            <person name="Bechman K.B."/>
            <person name="Herman A."/>
            <person name="Abrahante J.E."/>
            <person name="Garbe J."/>
        </authorList>
    </citation>
    <scope>NUCLEOTIDE SEQUENCE</scope>
    <source>
        <strain evidence="5">Duluth1</strain>
        <tissue evidence="5">Whole animal</tissue>
    </source>
</reference>
<feature type="region of interest" description="Disordered" evidence="3">
    <location>
        <begin position="328"/>
        <end position="365"/>
    </location>
</feature>
<feature type="coiled-coil region" evidence="2">
    <location>
        <begin position="208"/>
        <end position="235"/>
    </location>
</feature>
<feature type="coiled-coil region" evidence="2">
    <location>
        <begin position="127"/>
        <end position="171"/>
    </location>
</feature>
<reference evidence="5" key="1">
    <citation type="journal article" date="2019" name="bioRxiv">
        <title>The Genome of the Zebra Mussel, Dreissena polymorpha: A Resource for Invasive Species Research.</title>
        <authorList>
            <person name="McCartney M.A."/>
            <person name="Auch B."/>
            <person name="Kono T."/>
            <person name="Mallez S."/>
            <person name="Zhang Y."/>
            <person name="Obille A."/>
            <person name="Becker A."/>
            <person name="Abrahante J.E."/>
            <person name="Garbe J."/>
            <person name="Badalamenti J.P."/>
            <person name="Herman A."/>
            <person name="Mangelson H."/>
            <person name="Liachko I."/>
            <person name="Sullivan S."/>
            <person name="Sone E.D."/>
            <person name="Koren S."/>
            <person name="Silverstein K.A.T."/>
            <person name="Beckman K.B."/>
            <person name="Gohl D.M."/>
        </authorList>
    </citation>
    <scope>NUCLEOTIDE SEQUENCE</scope>
    <source>
        <strain evidence="5">Duluth1</strain>
        <tissue evidence="5">Whole animal</tissue>
    </source>
</reference>
<evidence type="ECO:0000256" key="1">
    <source>
        <dbReference type="ARBA" id="ARBA00023054"/>
    </source>
</evidence>
<proteinExistence type="predicted"/>